<dbReference type="InterPro" id="IPR052186">
    <property type="entry name" value="Hydantoin_racemase-like"/>
</dbReference>
<dbReference type="PANTHER" id="PTHR28047:SF5">
    <property type="entry name" value="PROTEIN DCG1"/>
    <property type="match status" value="1"/>
</dbReference>
<organism evidence="2 3">
    <name type="scientific">Paracoccus fistulariae</name>
    <dbReference type="NCBI Taxonomy" id="658446"/>
    <lineage>
        <taxon>Bacteria</taxon>
        <taxon>Pseudomonadati</taxon>
        <taxon>Pseudomonadota</taxon>
        <taxon>Alphaproteobacteria</taxon>
        <taxon>Rhodobacterales</taxon>
        <taxon>Paracoccaceae</taxon>
        <taxon>Paracoccus</taxon>
    </lineage>
</organism>
<dbReference type="Pfam" id="PF01177">
    <property type="entry name" value="Asp_Glu_race"/>
    <property type="match status" value="1"/>
</dbReference>
<dbReference type="EMBL" id="CP067136">
    <property type="protein sequence ID" value="WCR07839.1"/>
    <property type="molecule type" value="Genomic_DNA"/>
</dbReference>
<evidence type="ECO:0000256" key="1">
    <source>
        <dbReference type="ARBA" id="ARBA00038414"/>
    </source>
</evidence>
<dbReference type="Gene3D" id="3.40.50.12500">
    <property type="match status" value="1"/>
</dbReference>
<name>A0ABY7SLS1_9RHOB</name>
<reference evidence="2 3" key="1">
    <citation type="submission" date="2021-01" db="EMBL/GenBank/DDBJ databases">
        <title>Biogeographic distribution of Paracoccus.</title>
        <authorList>
            <person name="Hollensteiner J."/>
            <person name="Leineberger J."/>
            <person name="Brinkhoff T."/>
            <person name="Daniel R."/>
        </authorList>
    </citation>
    <scope>NUCLEOTIDE SEQUENCE [LARGE SCALE GENOMIC DNA]</scope>
    <source>
        <strain evidence="2 3">KCTC 22803</strain>
    </source>
</reference>
<keyword evidence="3" id="KW-1185">Reference proteome</keyword>
<gene>
    <name evidence="2" type="ORF">JHX87_03120</name>
</gene>
<dbReference type="InterPro" id="IPR015942">
    <property type="entry name" value="Asp/Glu/hydantoin_racemase"/>
</dbReference>
<protein>
    <submittedName>
        <fullName evidence="2">Asp/Glu racemase</fullName>
    </submittedName>
</protein>
<comment type="similarity">
    <text evidence="1">Belongs to the HyuE racemase family.</text>
</comment>
<dbReference type="Proteomes" id="UP001219349">
    <property type="component" value="Chromosome"/>
</dbReference>
<sequence>MMPLIRVINPNSNSTITARMAEALAPMAQAGGPAIDCITLDDGPVGVASDADIATAAPLLRDHVANDREASAFVIACYSDPGLSLAREVTDRPVLGIGEAAVATALTLGQKFGVISVSDWSVDRHARDMTQRGLAARCTGDRPLRLSVPDTATPEAFSRIREVALNLRDQDGADVLITACAGLSRHMARLEAETGLPVVDPVRAAVAIAIGVLNSRRAAP</sequence>
<evidence type="ECO:0000313" key="2">
    <source>
        <dbReference type="EMBL" id="WCR07839.1"/>
    </source>
</evidence>
<proteinExistence type="inferred from homology"/>
<dbReference type="RefSeq" id="WP_271886386.1">
    <property type="nucleotide sequence ID" value="NZ_CP067136.1"/>
</dbReference>
<dbReference type="PANTHER" id="PTHR28047">
    <property type="entry name" value="PROTEIN DCG1"/>
    <property type="match status" value="1"/>
</dbReference>
<evidence type="ECO:0000313" key="3">
    <source>
        <dbReference type="Proteomes" id="UP001219349"/>
    </source>
</evidence>
<dbReference type="InterPro" id="IPR053714">
    <property type="entry name" value="Iso_Racemase_Enz_sf"/>
</dbReference>
<accession>A0ABY7SLS1</accession>